<evidence type="ECO:0000313" key="4">
    <source>
        <dbReference type="Proteomes" id="UP000000600"/>
    </source>
</evidence>
<evidence type="ECO:0000256" key="2">
    <source>
        <dbReference type="SAM" id="Phobius"/>
    </source>
</evidence>
<name>A0CX62_PARTE</name>
<keyword evidence="4" id="KW-1185">Reference proteome</keyword>
<dbReference type="RefSeq" id="XP_001442776.1">
    <property type="nucleotide sequence ID" value="XM_001442739.1"/>
</dbReference>
<feature type="transmembrane region" description="Helical" evidence="2">
    <location>
        <begin position="43"/>
        <end position="62"/>
    </location>
</feature>
<sequence>MNKIFPQPSDYLAPMTEQEKVLLEKWKSNELGNEKKNAIKIRLFLYLGLSTTAYGLLGIYLVNSIVKDMEKSGIQRMEKEALNIADSIKRADFKYARSTEISSVGSLLYNGIVIWIGVDENVCQRVCRELLKLSYIIIQRMQHRVQLQQINQNTNVIPISIMQSLKGLSKYFKKEKCTQIQRSCTSLSPKQNITRKNSNQVDNQLLNFVNSNENRSVPNLFENVQKKNVNAPRNQKVPKGRSSSIIMNNMSQEDWKSKYMQLKETLNQRIVTLEQELERIYGIENNATSIIDQLNHQINQQNLQLEAYRNRVREIELDLDSKNQQIKKLTIDNNQFQIIINEKNNQIDLWRQDLRTPKQPFLTTAMKQIQSIFEQLENSQTNYKIHTPLSQNLSISSSSMVEMINEMKESS</sequence>
<evidence type="ECO:0000256" key="1">
    <source>
        <dbReference type="SAM" id="Coils"/>
    </source>
</evidence>
<dbReference type="Proteomes" id="UP000000600">
    <property type="component" value="Unassembled WGS sequence"/>
</dbReference>
<feature type="coiled-coil region" evidence="1">
    <location>
        <begin position="256"/>
        <end position="332"/>
    </location>
</feature>
<keyword evidence="1" id="KW-0175">Coiled coil</keyword>
<accession>A0CX62</accession>
<reference evidence="3 4" key="1">
    <citation type="journal article" date="2006" name="Nature">
        <title>Global trends of whole-genome duplications revealed by the ciliate Paramecium tetraurelia.</title>
        <authorList>
            <consortium name="Genoscope"/>
            <person name="Aury J.-M."/>
            <person name="Jaillon O."/>
            <person name="Duret L."/>
            <person name="Noel B."/>
            <person name="Jubin C."/>
            <person name="Porcel B.M."/>
            <person name="Segurens B."/>
            <person name="Daubin V."/>
            <person name="Anthouard V."/>
            <person name="Aiach N."/>
            <person name="Arnaiz O."/>
            <person name="Billaut A."/>
            <person name="Beisson J."/>
            <person name="Blanc I."/>
            <person name="Bouhouche K."/>
            <person name="Camara F."/>
            <person name="Duharcourt S."/>
            <person name="Guigo R."/>
            <person name="Gogendeau D."/>
            <person name="Katinka M."/>
            <person name="Keller A.-M."/>
            <person name="Kissmehl R."/>
            <person name="Klotz C."/>
            <person name="Koll F."/>
            <person name="Le Moue A."/>
            <person name="Lepere C."/>
            <person name="Malinsky S."/>
            <person name="Nowacki M."/>
            <person name="Nowak J.K."/>
            <person name="Plattner H."/>
            <person name="Poulain J."/>
            <person name="Ruiz F."/>
            <person name="Serrano V."/>
            <person name="Zagulski M."/>
            <person name="Dessen P."/>
            <person name="Betermier M."/>
            <person name="Weissenbach J."/>
            <person name="Scarpelli C."/>
            <person name="Schachter V."/>
            <person name="Sperling L."/>
            <person name="Meyer E."/>
            <person name="Cohen J."/>
            <person name="Wincker P."/>
        </authorList>
    </citation>
    <scope>NUCLEOTIDE SEQUENCE [LARGE SCALE GENOMIC DNA]</scope>
    <source>
        <strain evidence="3 4">Stock d4-2</strain>
    </source>
</reference>
<evidence type="ECO:0000313" key="3">
    <source>
        <dbReference type="EMBL" id="CAK75379.1"/>
    </source>
</evidence>
<dbReference type="AlphaFoldDB" id="A0CX62"/>
<dbReference type="EMBL" id="CT868207">
    <property type="protein sequence ID" value="CAK75379.1"/>
    <property type="molecule type" value="Genomic_DNA"/>
</dbReference>
<dbReference type="InParanoid" id="A0CX62"/>
<evidence type="ECO:0008006" key="5">
    <source>
        <dbReference type="Google" id="ProtNLM"/>
    </source>
</evidence>
<dbReference type="OrthoDB" id="303828at2759"/>
<gene>
    <name evidence="3" type="ORF">GSPATT00001583001</name>
</gene>
<protein>
    <recommendedName>
        <fullName evidence="5">Transmembrane protein</fullName>
    </recommendedName>
</protein>
<dbReference type="HOGENOM" id="CLU_669905_0_0_1"/>
<dbReference type="OMA" id="FKKEKCT"/>
<organism evidence="3 4">
    <name type="scientific">Paramecium tetraurelia</name>
    <dbReference type="NCBI Taxonomy" id="5888"/>
    <lineage>
        <taxon>Eukaryota</taxon>
        <taxon>Sar</taxon>
        <taxon>Alveolata</taxon>
        <taxon>Ciliophora</taxon>
        <taxon>Intramacronucleata</taxon>
        <taxon>Oligohymenophorea</taxon>
        <taxon>Peniculida</taxon>
        <taxon>Parameciidae</taxon>
        <taxon>Paramecium</taxon>
    </lineage>
</organism>
<keyword evidence="2" id="KW-0812">Transmembrane</keyword>
<dbReference type="GeneID" id="5028561"/>
<keyword evidence="2" id="KW-0472">Membrane</keyword>
<dbReference type="KEGG" id="ptm:GSPATT00001583001"/>
<proteinExistence type="predicted"/>
<keyword evidence="2" id="KW-1133">Transmembrane helix</keyword>